<dbReference type="PROSITE" id="PS50928">
    <property type="entry name" value="ABC_TM1"/>
    <property type="match status" value="1"/>
</dbReference>
<dbReference type="CDD" id="cd06261">
    <property type="entry name" value="TM_PBP2"/>
    <property type="match status" value="1"/>
</dbReference>
<feature type="transmembrane region" description="Helical" evidence="6">
    <location>
        <begin position="286"/>
        <end position="307"/>
    </location>
</feature>
<feature type="transmembrane region" description="Helical" evidence="6">
    <location>
        <begin position="132"/>
        <end position="152"/>
    </location>
</feature>
<dbReference type="InterPro" id="IPR035906">
    <property type="entry name" value="MetI-like_sf"/>
</dbReference>
<evidence type="ECO:0000256" key="6">
    <source>
        <dbReference type="RuleBase" id="RU363032"/>
    </source>
</evidence>
<reference evidence="8" key="1">
    <citation type="submission" date="2020-09" db="EMBL/GenBank/DDBJ databases">
        <title>A novel bacterium of genus Paenibacillus, isolated from South China Sea.</title>
        <authorList>
            <person name="Huang H."/>
            <person name="Mo K."/>
            <person name="Hu Y."/>
        </authorList>
    </citation>
    <scope>NUCLEOTIDE SEQUENCE</scope>
    <source>
        <strain evidence="8">IB182496</strain>
    </source>
</reference>
<keyword evidence="2 6" id="KW-0813">Transport</keyword>
<dbReference type="Proteomes" id="UP000621560">
    <property type="component" value="Unassembled WGS sequence"/>
</dbReference>
<dbReference type="InterPro" id="IPR000515">
    <property type="entry name" value="MetI-like"/>
</dbReference>
<feature type="transmembrane region" description="Helical" evidence="6">
    <location>
        <begin position="99"/>
        <end position="120"/>
    </location>
</feature>
<feature type="domain" description="ABC transmembrane type-1" evidence="7">
    <location>
        <begin position="92"/>
        <end position="307"/>
    </location>
</feature>
<keyword evidence="9" id="KW-1185">Reference proteome</keyword>
<dbReference type="PANTHER" id="PTHR43496">
    <property type="entry name" value="PROTEIN LPLB"/>
    <property type="match status" value="1"/>
</dbReference>
<dbReference type="EMBL" id="JACXIZ010000002">
    <property type="protein sequence ID" value="MBD2843586.1"/>
    <property type="molecule type" value="Genomic_DNA"/>
</dbReference>
<evidence type="ECO:0000256" key="3">
    <source>
        <dbReference type="ARBA" id="ARBA00022692"/>
    </source>
</evidence>
<dbReference type="AlphaFoldDB" id="A0A927GPU3"/>
<keyword evidence="3 6" id="KW-0812">Transmembrane</keyword>
<dbReference type="SUPFAM" id="SSF161098">
    <property type="entry name" value="MetI-like"/>
    <property type="match status" value="1"/>
</dbReference>
<gene>
    <name evidence="8" type="ORF">IDH44_00155</name>
</gene>
<keyword evidence="5 6" id="KW-0472">Membrane</keyword>
<evidence type="ECO:0000256" key="5">
    <source>
        <dbReference type="ARBA" id="ARBA00023136"/>
    </source>
</evidence>
<evidence type="ECO:0000256" key="2">
    <source>
        <dbReference type="ARBA" id="ARBA00022448"/>
    </source>
</evidence>
<organism evidence="8 9">
    <name type="scientific">Paenibacillus sabuli</name>
    <dbReference type="NCBI Taxonomy" id="2772509"/>
    <lineage>
        <taxon>Bacteria</taxon>
        <taxon>Bacillati</taxon>
        <taxon>Bacillota</taxon>
        <taxon>Bacilli</taxon>
        <taxon>Bacillales</taxon>
        <taxon>Paenibacillaceae</taxon>
        <taxon>Paenibacillus</taxon>
    </lineage>
</organism>
<accession>A0A927GPU3</accession>
<sequence>MKGGDPMRGALHAARSGRARSDWLRHICNNPGLYAMLVPGILYFVLFRYAPLLGSVIAFQDYNIFSGMTGSEWVGFKWFERMFDYPNFKRLLVNTLVISFYQLIFAFPAPIVLACMLNELRRSRVKRWIQTILYMPHFLSWTIIFALVYALFSSESGLVNHYIAALGGDRISFLQDPGYFRPIVVSSGMWKEMGWGTIIFLAALAGINPSLYEAATVDGAGRWKQFLHVTVPGLIPATMILLLLKIGHILDIGFEQIYVFLTPATYSVGDVIDTYAYRAGLLNGQYSFSTAIGLFKSIVGFLMLVLANRLSKSTTGEGLY</sequence>
<name>A0A927GPU3_9BACL</name>
<dbReference type="GO" id="GO:0005886">
    <property type="term" value="C:plasma membrane"/>
    <property type="evidence" value="ECO:0007669"/>
    <property type="project" value="UniProtKB-SubCell"/>
</dbReference>
<dbReference type="Gene3D" id="1.10.3720.10">
    <property type="entry name" value="MetI-like"/>
    <property type="match status" value="1"/>
</dbReference>
<evidence type="ECO:0000256" key="4">
    <source>
        <dbReference type="ARBA" id="ARBA00022989"/>
    </source>
</evidence>
<comment type="subcellular location">
    <subcellularLocation>
        <location evidence="6">Cell membrane</location>
        <topology evidence="6">Multi-pass membrane protein</topology>
    </subcellularLocation>
    <subcellularLocation>
        <location evidence="1">Membrane</location>
        <topology evidence="1">Multi-pass membrane protein</topology>
    </subcellularLocation>
</comment>
<dbReference type="Pfam" id="PF00528">
    <property type="entry name" value="BPD_transp_1"/>
    <property type="match status" value="1"/>
</dbReference>
<evidence type="ECO:0000313" key="9">
    <source>
        <dbReference type="Proteomes" id="UP000621560"/>
    </source>
</evidence>
<feature type="transmembrane region" description="Helical" evidence="6">
    <location>
        <begin position="226"/>
        <end position="244"/>
    </location>
</feature>
<keyword evidence="4 6" id="KW-1133">Transmembrane helix</keyword>
<proteinExistence type="inferred from homology"/>
<dbReference type="GO" id="GO:0055085">
    <property type="term" value="P:transmembrane transport"/>
    <property type="evidence" value="ECO:0007669"/>
    <property type="project" value="InterPro"/>
</dbReference>
<dbReference type="PANTHER" id="PTHR43496:SF1">
    <property type="entry name" value="POLYGALACTURONAN_RHAMNOGALACTURONAN TRANSPORT SYSTEM PERMEASE PROTEIN YTEP"/>
    <property type="match status" value="1"/>
</dbReference>
<feature type="transmembrane region" description="Helical" evidence="6">
    <location>
        <begin position="193"/>
        <end position="214"/>
    </location>
</feature>
<protein>
    <submittedName>
        <fullName evidence="8">Sugar ABC transporter permease</fullName>
    </submittedName>
</protein>
<evidence type="ECO:0000256" key="1">
    <source>
        <dbReference type="ARBA" id="ARBA00004141"/>
    </source>
</evidence>
<comment type="caution">
    <text evidence="8">The sequence shown here is derived from an EMBL/GenBank/DDBJ whole genome shotgun (WGS) entry which is preliminary data.</text>
</comment>
<evidence type="ECO:0000313" key="8">
    <source>
        <dbReference type="EMBL" id="MBD2843586.1"/>
    </source>
</evidence>
<feature type="transmembrane region" description="Helical" evidence="6">
    <location>
        <begin position="32"/>
        <end position="50"/>
    </location>
</feature>
<comment type="similarity">
    <text evidence="6">Belongs to the binding-protein-dependent transport system permease family.</text>
</comment>
<evidence type="ECO:0000259" key="7">
    <source>
        <dbReference type="PROSITE" id="PS50928"/>
    </source>
</evidence>